<dbReference type="Proteomes" id="UP000276223">
    <property type="component" value="Unassembled WGS sequence"/>
</dbReference>
<dbReference type="OrthoDB" id="9807246at2"/>
<reference evidence="1 2" key="1">
    <citation type="submission" date="2018-11" db="EMBL/GenBank/DDBJ databases">
        <title>Genomic Encyclopedia of Type Strains, Phase IV (KMG-IV): sequencing the most valuable type-strain genomes for metagenomic binning, comparative biology and taxonomic classification.</title>
        <authorList>
            <person name="Goeker M."/>
        </authorList>
    </citation>
    <scope>NUCLEOTIDE SEQUENCE [LARGE SCALE GENOMIC DNA]</scope>
    <source>
        <strain evidence="1 2">DSM 22027</strain>
    </source>
</reference>
<name>A0A3N1VFH0_9BACT</name>
<proteinExistence type="predicted"/>
<gene>
    <name evidence="1" type="ORF">EDC27_0814</name>
</gene>
<dbReference type="RefSeq" id="WP_148045681.1">
    <property type="nucleotide sequence ID" value="NZ_RJVA01000010.1"/>
</dbReference>
<sequence>MSDEMECMCQECGISSYFRALDLSYESAPGFSGKPLINNLFCPQCGGVLFLVGRIDEEPRYKTG</sequence>
<evidence type="ECO:0000313" key="2">
    <source>
        <dbReference type="Proteomes" id="UP000276223"/>
    </source>
</evidence>
<comment type="caution">
    <text evidence="1">The sequence shown here is derived from an EMBL/GenBank/DDBJ whole genome shotgun (WGS) entry which is preliminary data.</text>
</comment>
<protein>
    <submittedName>
        <fullName evidence="1">Uncharacterized protein</fullName>
    </submittedName>
</protein>
<evidence type="ECO:0000313" key="1">
    <source>
        <dbReference type="EMBL" id="ROR01635.1"/>
    </source>
</evidence>
<keyword evidence="2" id="KW-1185">Reference proteome</keyword>
<accession>A0A3N1VFH0</accession>
<dbReference type="EMBL" id="RJVA01000010">
    <property type="protein sequence ID" value="ROR01635.1"/>
    <property type="molecule type" value="Genomic_DNA"/>
</dbReference>
<organism evidence="1 2">
    <name type="scientific">Desulfosoma caldarium</name>
    <dbReference type="NCBI Taxonomy" id="610254"/>
    <lineage>
        <taxon>Bacteria</taxon>
        <taxon>Pseudomonadati</taxon>
        <taxon>Thermodesulfobacteriota</taxon>
        <taxon>Syntrophobacteria</taxon>
        <taxon>Syntrophobacterales</taxon>
        <taxon>Syntrophobacteraceae</taxon>
        <taxon>Desulfosoma</taxon>
    </lineage>
</organism>
<dbReference type="AlphaFoldDB" id="A0A3N1VFH0"/>